<organism evidence="2">
    <name type="scientific">marine metagenome</name>
    <dbReference type="NCBI Taxonomy" id="408172"/>
    <lineage>
        <taxon>unclassified sequences</taxon>
        <taxon>metagenomes</taxon>
        <taxon>ecological metagenomes</taxon>
    </lineage>
</organism>
<protein>
    <submittedName>
        <fullName evidence="2">Uncharacterized protein</fullName>
    </submittedName>
</protein>
<reference evidence="2" key="1">
    <citation type="submission" date="2018-05" db="EMBL/GenBank/DDBJ databases">
        <authorList>
            <person name="Lanie J.A."/>
            <person name="Ng W.-L."/>
            <person name="Kazmierczak K.M."/>
            <person name="Andrzejewski T.M."/>
            <person name="Davidsen T.M."/>
            <person name="Wayne K.J."/>
            <person name="Tettelin H."/>
            <person name="Glass J.I."/>
            <person name="Rusch D."/>
            <person name="Podicherti R."/>
            <person name="Tsui H.-C.T."/>
            <person name="Winkler M.E."/>
        </authorList>
    </citation>
    <scope>NUCLEOTIDE SEQUENCE</scope>
</reference>
<feature type="compositionally biased region" description="Basic and acidic residues" evidence="1">
    <location>
        <begin position="52"/>
        <end position="61"/>
    </location>
</feature>
<gene>
    <name evidence="2" type="ORF">METZ01_LOCUS393455</name>
</gene>
<evidence type="ECO:0000313" key="2">
    <source>
        <dbReference type="EMBL" id="SVD40601.1"/>
    </source>
</evidence>
<dbReference type="AlphaFoldDB" id="A0A382V3Y2"/>
<name>A0A382V3Y2_9ZZZZ</name>
<accession>A0A382V3Y2</accession>
<dbReference type="EMBL" id="UINC01148613">
    <property type="protein sequence ID" value="SVD40601.1"/>
    <property type="molecule type" value="Genomic_DNA"/>
</dbReference>
<feature type="region of interest" description="Disordered" evidence="1">
    <location>
        <begin position="40"/>
        <end position="61"/>
    </location>
</feature>
<evidence type="ECO:0000256" key="1">
    <source>
        <dbReference type="SAM" id="MobiDB-lite"/>
    </source>
</evidence>
<sequence>MGVKYKKSISSYNRTTRKTTVSHFWLSGMSTKELLEDYEKESIRPKQRQKARKELQRRNAI</sequence>
<proteinExistence type="predicted"/>